<dbReference type="InterPro" id="IPR053320">
    <property type="entry name" value="Protein_DD3-3_O-glyco"/>
</dbReference>
<feature type="region of interest" description="Disordered" evidence="1">
    <location>
        <begin position="399"/>
        <end position="426"/>
    </location>
</feature>
<proteinExistence type="predicted"/>
<dbReference type="EMBL" id="KB309782">
    <property type="protein sequence ID" value="ELT93314.1"/>
    <property type="molecule type" value="Genomic_DNA"/>
</dbReference>
<feature type="region of interest" description="Disordered" evidence="1">
    <location>
        <begin position="1"/>
        <end position="31"/>
    </location>
</feature>
<dbReference type="PANTHER" id="PTHR35170:SF2">
    <property type="entry name" value="PROTEIN DD3-3"/>
    <property type="match status" value="1"/>
</dbReference>
<reference evidence="3" key="3">
    <citation type="submission" date="2015-06" db="UniProtKB">
        <authorList>
            <consortium name="EnsemblMetazoa"/>
        </authorList>
    </citation>
    <scope>IDENTIFICATION</scope>
</reference>
<feature type="compositionally biased region" description="Gly residues" evidence="1">
    <location>
        <begin position="412"/>
        <end position="423"/>
    </location>
</feature>
<evidence type="ECO:0000313" key="3">
    <source>
        <dbReference type="EnsemblMetazoa" id="CapteP225336"/>
    </source>
</evidence>
<dbReference type="EMBL" id="AMQN01012823">
    <property type="status" value="NOT_ANNOTATED_CDS"/>
    <property type="molecule type" value="Genomic_DNA"/>
</dbReference>
<dbReference type="AlphaFoldDB" id="R7THY6"/>
<evidence type="ECO:0000313" key="2">
    <source>
        <dbReference type="EMBL" id="ELT93314.1"/>
    </source>
</evidence>
<feature type="region of interest" description="Disordered" evidence="1">
    <location>
        <begin position="287"/>
        <end position="309"/>
    </location>
</feature>
<dbReference type="EnsemblMetazoa" id="CapteT225336">
    <property type="protein sequence ID" value="CapteP225336"/>
    <property type="gene ID" value="CapteG225336"/>
</dbReference>
<feature type="compositionally biased region" description="Polar residues" evidence="1">
    <location>
        <begin position="292"/>
        <end position="309"/>
    </location>
</feature>
<reference evidence="2 4" key="2">
    <citation type="journal article" date="2013" name="Nature">
        <title>Insights into bilaterian evolution from three spiralian genomes.</title>
        <authorList>
            <person name="Simakov O."/>
            <person name="Marletaz F."/>
            <person name="Cho S.J."/>
            <person name="Edsinger-Gonzales E."/>
            <person name="Havlak P."/>
            <person name="Hellsten U."/>
            <person name="Kuo D.H."/>
            <person name="Larsson T."/>
            <person name="Lv J."/>
            <person name="Arendt D."/>
            <person name="Savage R."/>
            <person name="Osoegawa K."/>
            <person name="de Jong P."/>
            <person name="Grimwood J."/>
            <person name="Chapman J.A."/>
            <person name="Shapiro H."/>
            <person name="Aerts A."/>
            <person name="Otillar R.P."/>
            <person name="Terry A.Y."/>
            <person name="Boore J.L."/>
            <person name="Grigoriev I.V."/>
            <person name="Lindberg D.R."/>
            <person name="Seaver E.C."/>
            <person name="Weisblat D.A."/>
            <person name="Putnam N.H."/>
            <person name="Rokhsar D.S."/>
        </authorList>
    </citation>
    <scope>NUCLEOTIDE SEQUENCE</scope>
    <source>
        <strain evidence="2 4">I ESC-2004</strain>
    </source>
</reference>
<dbReference type="OMA" id="PYWHPTD"/>
<organism evidence="2">
    <name type="scientific">Capitella teleta</name>
    <name type="common">Polychaete worm</name>
    <dbReference type="NCBI Taxonomy" id="283909"/>
    <lineage>
        <taxon>Eukaryota</taxon>
        <taxon>Metazoa</taxon>
        <taxon>Spiralia</taxon>
        <taxon>Lophotrochozoa</taxon>
        <taxon>Annelida</taxon>
        <taxon>Polychaeta</taxon>
        <taxon>Sedentaria</taxon>
        <taxon>Scolecida</taxon>
        <taxon>Capitellidae</taxon>
        <taxon>Capitella</taxon>
    </lineage>
</organism>
<dbReference type="Proteomes" id="UP000014760">
    <property type="component" value="Unassembled WGS sequence"/>
</dbReference>
<dbReference type="OrthoDB" id="167398at2759"/>
<protein>
    <submittedName>
        <fullName evidence="2 3">Uncharacterized protein</fullName>
    </submittedName>
</protein>
<gene>
    <name evidence="2" type="ORF">CAPTEDRAFT_225336</name>
</gene>
<dbReference type="PANTHER" id="PTHR35170">
    <property type="entry name" value="PROTEIN DD3-3"/>
    <property type="match status" value="1"/>
</dbReference>
<dbReference type="STRING" id="283909.R7THY6"/>
<keyword evidence="4" id="KW-1185">Reference proteome</keyword>
<evidence type="ECO:0000256" key="1">
    <source>
        <dbReference type="SAM" id="MobiDB-lite"/>
    </source>
</evidence>
<dbReference type="HOGENOM" id="CLU_020767_1_0_1"/>
<accession>R7THY6</accession>
<sequence length="544" mass="61704">MRNGVNANTNNYNQGNANENENQAKRRKNNVDINRGLQEPWEWYDKCNRRERNKGLLTKATIHPDNEVVHNPVGLFTADQNLKNNNGLGISAAIYTRQNPNGNRRGYECPEERDYFPYWHPTPWKDIAVLAVNRSMCSYYQSKSFNVQPYHECVEYWDAAKTRRKWYSKWNNRQECVDNGGDWRLLHNYLEKLPGKGTQRACESSSANGIVQKWAVPYDSADAKTAECLVLLDAPECKEAPWTRSNHLGNSRDGNASSYDWTLPYFPSSKTQRCALRIRYNISTDDYDPYKTDSSSNQNSAPGVQSPVRQNPYVDIGAYNVPLRLAINTAQFGRTFQDRSHIFKLRQRPSGHDTRRIYNLNVRGKRGNIVQTYPAVEYDFAPNTLDIKADDLVHIQWTGSNTHNNGNPAGDGQAGDAGEGQGGTDRNNLVQAVSLNDNFPLPYENTDMWTKSKAVWIYHGKSVKSEDLAISMASSGYYMCVTANQCPVPSESAQNKAALNNLLNNAPASYEGALLKFERGEYVYLCTRNNNFTNRSQKGKLIVR</sequence>
<name>R7THY6_CAPTE</name>
<evidence type="ECO:0000313" key="4">
    <source>
        <dbReference type="Proteomes" id="UP000014760"/>
    </source>
</evidence>
<feature type="compositionally biased region" description="Low complexity" evidence="1">
    <location>
        <begin position="1"/>
        <end position="21"/>
    </location>
</feature>
<reference evidence="4" key="1">
    <citation type="submission" date="2012-12" db="EMBL/GenBank/DDBJ databases">
        <authorList>
            <person name="Hellsten U."/>
            <person name="Grimwood J."/>
            <person name="Chapman J.A."/>
            <person name="Shapiro H."/>
            <person name="Aerts A."/>
            <person name="Otillar R.P."/>
            <person name="Terry A.Y."/>
            <person name="Boore J.L."/>
            <person name="Simakov O."/>
            <person name="Marletaz F."/>
            <person name="Cho S.-J."/>
            <person name="Edsinger-Gonzales E."/>
            <person name="Havlak P."/>
            <person name="Kuo D.-H."/>
            <person name="Larsson T."/>
            <person name="Lv J."/>
            <person name="Arendt D."/>
            <person name="Savage R."/>
            <person name="Osoegawa K."/>
            <person name="de Jong P."/>
            <person name="Lindberg D.R."/>
            <person name="Seaver E.C."/>
            <person name="Weisblat D.A."/>
            <person name="Putnam N.H."/>
            <person name="Grigoriev I.V."/>
            <person name="Rokhsar D.S."/>
        </authorList>
    </citation>
    <scope>NUCLEOTIDE SEQUENCE</scope>
    <source>
        <strain evidence="4">I ESC-2004</strain>
    </source>
</reference>